<protein>
    <submittedName>
        <fullName evidence="6">Uncharacterized protein</fullName>
    </submittedName>
</protein>
<evidence type="ECO:0000313" key="6">
    <source>
        <dbReference type="EMBL" id="TMQ93093.1"/>
    </source>
</evidence>
<accession>A0A5C4J7A5</accession>
<evidence type="ECO:0000259" key="5">
    <source>
        <dbReference type="Pfam" id="PF08100"/>
    </source>
</evidence>
<dbReference type="PANTHER" id="PTHR43712:SF2">
    <property type="entry name" value="O-METHYLTRANSFERASE CICE"/>
    <property type="match status" value="1"/>
</dbReference>
<evidence type="ECO:0000256" key="2">
    <source>
        <dbReference type="ARBA" id="ARBA00022679"/>
    </source>
</evidence>
<evidence type="ECO:0000256" key="3">
    <source>
        <dbReference type="ARBA" id="ARBA00022691"/>
    </source>
</evidence>
<reference evidence="6 7" key="1">
    <citation type="submission" date="2019-05" db="EMBL/GenBank/DDBJ databases">
        <title>Draft genome sequence of Actinomadura sp. 14C53.</title>
        <authorList>
            <person name="Saricaoglu S."/>
            <person name="Isik K."/>
        </authorList>
    </citation>
    <scope>NUCLEOTIDE SEQUENCE [LARGE SCALE GENOMIC DNA]</scope>
    <source>
        <strain evidence="6 7">14C53</strain>
    </source>
</reference>
<feature type="domain" description="O-methyltransferase dimerisation" evidence="5">
    <location>
        <begin position="260"/>
        <end position="333"/>
    </location>
</feature>
<dbReference type="InterPro" id="IPR012967">
    <property type="entry name" value="COMT_dimerisation"/>
</dbReference>
<keyword evidence="7" id="KW-1185">Reference proteome</keyword>
<dbReference type="InterPro" id="IPR016461">
    <property type="entry name" value="COMT-like"/>
</dbReference>
<dbReference type="Gene3D" id="1.10.10.10">
    <property type="entry name" value="Winged helix-like DNA-binding domain superfamily/Winged helix DNA-binding domain"/>
    <property type="match status" value="1"/>
</dbReference>
<keyword evidence="1" id="KW-0489">Methyltransferase</keyword>
<organism evidence="6 7">
    <name type="scientific">Actinomadura soli</name>
    <dbReference type="NCBI Taxonomy" id="2508997"/>
    <lineage>
        <taxon>Bacteria</taxon>
        <taxon>Bacillati</taxon>
        <taxon>Actinomycetota</taxon>
        <taxon>Actinomycetes</taxon>
        <taxon>Streptosporangiales</taxon>
        <taxon>Thermomonosporaceae</taxon>
        <taxon>Actinomadura</taxon>
    </lineage>
</organism>
<sequence length="584" mass="63867">MEKRMENSSGRAVTREPCIIGDDKRRIQLVHDYLVSRSDVDAISDVLPGDAPRELVEAVTANCALDHVGCLIFPSELNAVRAYLQEQGLRPRKPFTGSVVRDRLAARYGVQDERLKAGCLDVQIIHGELSGDSSRGIEVLCVDPDDELTASALRNERIGQHENHVAVRITDPGRVEELRSILARPGGPHPDGGGYNPAQGEGGATVLRFRAAGFTAMGWPRRLEIIVSGRHTEVLLRHLGQTAPGGDSGEETDRRLLRRLTGAWGTQAIRAMVDLDLPDHLAERPLTPKELADRTGVDADRLNRLLRALCHPWIGALAPAGEAFALTALGRRLTRTAPNSMRHLAQMYGGLFYESFGKLADGIRDDAQPFVAVFGQPPFEYFRDHPQQGRLFTRAMAEGAFFPDVAAAVDLTGARTVADIGGGNGELLAHLCDAYPDLKGALLDRPEVIGTARDNLQAHGHLNRCTLHAGSFTDSRDLPAADVYVVSRILHDWDDQTCVSILRAIRDAASGDSTLLIIERPLSDDPEDASVSSLWDLNMLVNNVGGRERTREQYRRLLEEAGFLVVAERPLRLDISVIIARPAA</sequence>
<dbReference type="OrthoDB" id="4145676at2"/>
<dbReference type="EMBL" id="VCKW01000151">
    <property type="protein sequence ID" value="TMQ93093.1"/>
    <property type="molecule type" value="Genomic_DNA"/>
</dbReference>
<keyword evidence="2" id="KW-0808">Transferase</keyword>
<evidence type="ECO:0000256" key="1">
    <source>
        <dbReference type="ARBA" id="ARBA00022603"/>
    </source>
</evidence>
<proteinExistence type="predicted"/>
<evidence type="ECO:0000259" key="4">
    <source>
        <dbReference type="Pfam" id="PF00891"/>
    </source>
</evidence>
<dbReference type="InterPro" id="IPR029063">
    <property type="entry name" value="SAM-dependent_MTases_sf"/>
</dbReference>
<dbReference type="Pfam" id="PF00891">
    <property type="entry name" value="Methyltransf_2"/>
    <property type="match status" value="1"/>
</dbReference>
<keyword evidence="3" id="KW-0949">S-adenosyl-L-methionine</keyword>
<feature type="domain" description="O-methyltransferase C-terminal" evidence="4">
    <location>
        <begin position="356"/>
        <end position="563"/>
    </location>
</feature>
<dbReference type="SUPFAM" id="SSF46785">
    <property type="entry name" value="Winged helix' DNA-binding domain"/>
    <property type="match status" value="1"/>
</dbReference>
<comment type="caution">
    <text evidence="6">The sequence shown here is derived from an EMBL/GenBank/DDBJ whole genome shotgun (WGS) entry which is preliminary data.</text>
</comment>
<dbReference type="Gene3D" id="3.40.50.150">
    <property type="entry name" value="Vaccinia Virus protein VP39"/>
    <property type="match status" value="1"/>
</dbReference>
<dbReference type="GO" id="GO:0008171">
    <property type="term" value="F:O-methyltransferase activity"/>
    <property type="evidence" value="ECO:0007669"/>
    <property type="project" value="InterPro"/>
</dbReference>
<gene>
    <name evidence="6" type="ORF">ETD83_25925</name>
</gene>
<dbReference type="InterPro" id="IPR036390">
    <property type="entry name" value="WH_DNA-bd_sf"/>
</dbReference>
<dbReference type="PROSITE" id="PS51683">
    <property type="entry name" value="SAM_OMT_II"/>
    <property type="match status" value="1"/>
</dbReference>
<dbReference type="SUPFAM" id="SSF53335">
    <property type="entry name" value="S-adenosyl-L-methionine-dependent methyltransferases"/>
    <property type="match status" value="1"/>
</dbReference>
<dbReference type="AlphaFoldDB" id="A0A5C4J7A5"/>
<dbReference type="Proteomes" id="UP000309174">
    <property type="component" value="Unassembled WGS sequence"/>
</dbReference>
<dbReference type="Gene3D" id="1.10.287.1350">
    <property type="match status" value="1"/>
</dbReference>
<evidence type="ECO:0000313" key="7">
    <source>
        <dbReference type="Proteomes" id="UP000309174"/>
    </source>
</evidence>
<name>A0A5C4J7A5_9ACTN</name>
<dbReference type="InterPro" id="IPR036388">
    <property type="entry name" value="WH-like_DNA-bd_sf"/>
</dbReference>
<dbReference type="Pfam" id="PF08100">
    <property type="entry name" value="Dimerisation"/>
    <property type="match status" value="1"/>
</dbReference>
<dbReference type="InterPro" id="IPR001077">
    <property type="entry name" value="COMT_C"/>
</dbReference>
<dbReference type="PANTHER" id="PTHR43712">
    <property type="entry name" value="PUTATIVE (AFU_ORTHOLOGUE AFUA_4G14580)-RELATED"/>
    <property type="match status" value="1"/>
</dbReference>
<dbReference type="GO" id="GO:0046983">
    <property type="term" value="F:protein dimerization activity"/>
    <property type="evidence" value="ECO:0007669"/>
    <property type="project" value="InterPro"/>
</dbReference>
<dbReference type="GO" id="GO:0032259">
    <property type="term" value="P:methylation"/>
    <property type="evidence" value="ECO:0007669"/>
    <property type="project" value="UniProtKB-KW"/>
</dbReference>